<accession>A0ABS8H8T2</accession>
<reference evidence="7 8" key="1">
    <citation type="submission" date="2021-10" db="EMBL/GenBank/DDBJ databases">
        <title>The diversity and Nitrogen Metabolism of Culturable Nitrate-Utilizing Bacteria Within the Oxygen Minimum Zone of the Changjiang (Yangtze River)Estuary.</title>
        <authorList>
            <person name="Zhang D."/>
            <person name="Zheng J."/>
            <person name="Liu S."/>
            <person name="He W."/>
        </authorList>
    </citation>
    <scope>NUCLEOTIDE SEQUENCE [LARGE SCALE GENOMIC DNA]</scope>
    <source>
        <strain evidence="7 8">FXH275-2</strain>
    </source>
</reference>
<comment type="caution">
    <text evidence="7">The sequence shown here is derived from an EMBL/GenBank/DDBJ whole genome shotgun (WGS) entry which is preliminary data.</text>
</comment>
<dbReference type="EMBL" id="JAJGNP010000009">
    <property type="protein sequence ID" value="MCC4233478.1"/>
    <property type="molecule type" value="Genomic_DNA"/>
</dbReference>
<evidence type="ECO:0000313" key="8">
    <source>
        <dbReference type="Proteomes" id="UP001198830"/>
    </source>
</evidence>
<feature type="transmembrane region" description="Helical" evidence="6">
    <location>
        <begin position="35"/>
        <end position="55"/>
    </location>
</feature>
<evidence type="ECO:0000256" key="1">
    <source>
        <dbReference type="ARBA" id="ARBA00004141"/>
    </source>
</evidence>
<dbReference type="InterPro" id="IPR001727">
    <property type="entry name" value="GDT1-like"/>
</dbReference>
<keyword evidence="4 6" id="KW-1133">Transmembrane helix</keyword>
<evidence type="ECO:0000256" key="4">
    <source>
        <dbReference type="ARBA" id="ARBA00022989"/>
    </source>
</evidence>
<keyword evidence="8" id="KW-1185">Reference proteome</keyword>
<gene>
    <name evidence="7" type="ORF">LL253_12340</name>
</gene>
<protein>
    <recommendedName>
        <fullName evidence="6">GDT1 family protein</fullName>
    </recommendedName>
</protein>
<name>A0ABS8H8T2_9SPHN</name>
<feature type="transmembrane region" description="Helical" evidence="6">
    <location>
        <begin position="67"/>
        <end position="85"/>
    </location>
</feature>
<dbReference type="Pfam" id="PF01169">
    <property type="entry name" value="GDT1"/>
    <property type="match status" value="2"/>
</dbReference>
<dbReference type="PANTHER" id="PTHR12608:SF1">
    <property type="entry name" value="TRANSMEMBRANE PROTEIN 165"/>
    <property type="match status" value="1"/>
</dbReference>
<dbReference type="RefSeq" id="WP_228222326.1">
    <property type="nucleotide sequence ID" value="NZ_JAJGNP010000009.1"/>
</dbReference>
<evidence type="ECO:0000256" key="5">
    <source>
        <dbReference type="ARBA" id="ARBA00023136"/>
    </source>
</evidence>
<comment type="subcellular location">
    <subcellularLocation>
        <location evidence="1 6">Membrane</location>
        <topology evidence="1 6">Multi-pass membrane protein</topology>
    </subcellularLocation>
</comment>
<keyword evidence="3 6" id="KW-0812">Transmembrane</keyword>
<feature type="transmembrane region" description="Helical" evidence="6">
    <location>
        <begin position="97"/>
        <end position="114"/>
    </location>
</feature>
<evidence type="ECO:0000256" key="3">
    <source>
        <dbReference type="ARBA" id="ARBA00022692"/>
    </source>
</evidence>
<comment type="similarity">
    <text evidence="2 6">Belongs to the GDT1 family.</text>
</comment>
<sequence length="192" mass="20317">MDALLTSCALVALAEMGDKTQLLAMLLATRFRKPVPIILGILVATLANHFLAALVGHSIAGVLTQPWFRYAVAASFIAMAAWTLIPDKIDEDAPLKAPSKAGVFLTTLVAFFLVEMGDKTQVATVALGAQFDNLLAVTAGTTLGMMIANVPAVLFGEALARKVPMRALQLAAALLFLLLGLWMIADLQGWIG</sequence>
<feature type="transmembrane region" description="Helical" evidence="6">
    <location>
        <begin position="134"/>
        <end position="155"/>
    </location>
</feature>
<evidence type="ECO:0000313" key="7">
    <source>
        <dbReference type="EMBL" id="MCC4233478.1"/>
    </source>
</evidence>
<proteinExistence type="inferred from homology"/>
<feature type="transmembrane region" description="Helical" evidence="6">
    <location>
        <begin position="167"/>
        <end position="185"/>
    </location>
</feature>
<keyword evidence="5 6" id="KW-0472">Membrane</keyword>
<evidence type="ECO:0000256" key="2">
    <source>
        <dbReference type="ARBA" id="ARBA00009190"/>
    </source>
</evidence>
<dbReference type="Proteomes" id="UP001198830">
    <property type="component" value="Unassembled WGS sequence"/>
</dbReference>
<organism evidence="7 8">
    <name type="scientific">Sphingobium soli</name>
    <dbReference type="NCBI Taxonomy" id="1591116"/>
    <lineage>
        <taxon>Bacteria</taxon>
        <taxon>Pseudomonadati</taxon>
        <taxon>Pseudomonadota</taxon>
        <taxon>Alphaproteobacteria</taxon>
        <taxon>Sphingomonadales</taxon>
        <taxon>Sphingomonadaceae</taxon>
        <taxon>Sphingobium</taxon>
    </lineage>
</organism>
<evidence type="ECO:0000256" key="6">
    <source>
        <dbReference type="RuleBase" id="RU365102"/>
    </source>
</evidence>
<dbReference type="PANTHER" id="PTHR12608">
    <property type="entry name" value="TRANSMEMBRANE PROTEIN HTP-1 RELATED"/>
    <property type="match status" value="1"/>
</dbReference>